<dbReference type="GO" id="GO:0000156">
    <property type="term" value="F:phosphorelay response regulator activity"/>
    <property type="evidence" value="ECO:0007669"/>
    <property type="project" value="TreeGrafter"/>
</dbReference>
<dbReference type="SUPFAM" id="SSF55874">
    <property type="entry name" value="ATPase domain of HSP90 chaperone/DNA topoisomerase II/histidine kinase"/>
    <property type="match status" value="1"/>
</dbReference>
<dbReference type="InterPro" id="IPR036890">
    <property type="entry name" value="HATPase_C_sf"/>
</dbReference>
<dbReference type="Gene3D" id="3.30.565.10">
    <property type="entry name" value="Histidine kinase-like ATPase, C-terminal domain"/>
    <property type="match status" value="1"/>
</dbReference>
<dbReference type="PANTHER" id="PTHR42878">
    <property type="entry name" value="TWO-COMPONENT HISTIDINE KINASE"/>
    <property type="match status" value="1"/>
</dbReference>
<evidence type="ECO:0000313" key="11">
    <source>
        <dbReference type="Proteomes" id="UP000071561"/>
    </source>
</evidence>
<dbReference type="Proteomes" id="UP000071561">
    <property type="component" value="Chromosome"/>
</dbReference>
<dbReference type="KEGG" id="pcm:AY601_1465"/>
<keyword evidence="8" id="KW-1133">Transmembrane helix</keyword>
<comment type="catalytic activity">
    <reaction evidence="1">
        <text>ATP + protein L-histidine = ADP + protein N-phospho-L-histidine.</text>
        <dbReference type="EC" id="2.7.13.3"/>
    </reaction>
</comment>
<protein>
    <recommendedName>
        <fullName evidence="2">histidine kinase</fullName>
        <ecNumber evidence="2">2.7.13.3</ecNumber>
    </recommendedName>
</protein>
<evidence type="ECO:0000256" key="8">
    <source>
        <dbReference type="SAM" id="Phobius"/>
    </source>
</evidence>
<dbReference type="PROSITE" id="PS50109">
    <property type="entry name" value="HIS_KIN"/>
    <property type="match status" value="1"/>
</dbReference>
<dbReference type="PRINTS" id="PR00344">
    <property type="entry name" value="BCTRLSENSOR"/>
</dbReference>
<dbReference type="EC" id="2.7.13.3" evidence="2"/>
<dbReference type="GO" id="GO:0005524">
    <property type="term" value="F:ATP binding"/>
    <property type="evidence" value="ECO:0007669"/>
    <property type="project" value="UniProtKB-KW"/>
</dbReference>
<evidence type="ECO:0000256" key="7">
    <source>
        <dbReference type="ARBA" id="ARBA00023012"/>
    </source>
</evidence>
<keyword evidence="7" id="KW-0902">Two-component regulatory system</keyword>
<keyword evidence="4" id="KW-0547">Nucleotide-binding</keyword>
<accession>A0A127VAF6</accession>
<feature type="domain" description="Histidine kinase" evidence="9">
    <location>
        <begin position="38"/>
        <end position="100"/>
    </location>
</feature>
<evidence type="ECO:0000256" key="5">
    <source>
        <dbReference type="ARBA" id="ARBA00022777"/>
    </source>
</evidence>
<keyword evidence="3" id="KW-0808">Transferase</keyword>
<dbReference type="InterPro" id="IPR050351">
    <property type="entry name" value="BphY/WalK/GraS-like"/>
</dbReference>
<evidence type="ECO:0000313" key="10">
    <source>
        <dbReference type="EMBL" id="AMP98382.1"/>
    </source>
</evidence>
<dbReference type="InterPro" id="IPR003594">
    <property type="entry name" value="HATPase_dom"/>
</dbReference>
<dbReference type="EMBL" id="CP014504">
    <property type="protein sequence ID" value="AMP98382.1"/>
    <property type="molecule type" value="Genomic_DNA"/>
</dbReference>
<keyword evidence="8" id="KW-0812">Transmembrane</keyword>
<organism evidence="10 11">
    <name type="scientific">Pedobacter cryoconitis</name>
    <dbReference type="NCBI Taxonomy" id="188932"/>
    <lineage>
        <taxon>Bacteria</taxon>
        <taxon>Pseudomonadati</taxon>
        <taxon>Bacteroidota</taxon>
        <taxon>Sphingobacteriia</taxon>
        <taxon>Sphingobacteriales</taxon>
        <taxon>Sphingobacteriaceae</taxon>
        <taxon>Pedobacter</taxon>
    </lineage>
</organism>
<evidence type="ECO:0000256" key="4">
    <source>
        <dbReference type="ARBA" id="ARBA00022741"/>
    </source>
</evidence>
<evidence type="ECO:0000256" key="2">
    <source>
        <dbReference type="ARBA" id="ARBA00012438"/>
    </source>
</evidence>
<dbReference type="GO" id="GO:0007234">
    <property type="term" value="P:osmosensory signaling via phosphorelay pathway"/>
    <property type="evidence" value="ECO:0007669"/>
    <property type="project" value="TreeGrafter"/>
</dbReference>
<keyword evidence="11" id="KW-1185">Reference proteome</keyword>
<reference evidence="10 11" key="1">
    <citation type="submission" date="2016-03" db="EMBL/GenBank/DDBJ databases">
        <title>Complete genome sequence of Pedobacter cryoconitis PAMC 27485.</title>
        <authorList>
            <person name="Lee J."/>
            <person name="Kim O.-S."/>
        </authorList>
    </citation>
    <scope>NUCLEOTIDE SEQUENCE [LARGE SCALE GENOMIC DNA]</scope>
    <source>
        <strain evidence="10 11">PAMC 27485</strain>
    </source>
</reference>
<gene>
    <name evidence="10" type="ORF">AY601_1465</name>
</gene>
<keyword evidence="6" id="KW-0067">ATP-binding</keyword>
<feature type="transmembrane region" description="Helical" evidence="8">
    <location>
        <begin position="12"/>
        <end position="30"/>
    </location>
</feature>
<keyword evidence="5" id="KW-0418">Kinase</keyword>
<dbReference type="PANTHER" id="PTHR42878:SF7">
    <property type="entry name" value="SENSOR HISTIDINE KINASE GLRK"/>
    <property type="match status" value="1"/>
</dbReference>
<evidence type="ECO:0000256" key="6">
    <source>
        <dbReference type="ARBA" id="ARBA00022840"/>
    </source>
</evidence>
<dbReference type="GO" id="GO:0030295">
    <property type="term" value="F:protein kinase activator activity"/>
    <property type="evidence" value="ECO:0007669"/>
    <property type="project" value="TreeGrafter"/>
</dbReference>
<dbReference type="InterPro" id="IPR004358">
    <property type="entry name" value="Sig_transdc_His_kin-like_C"/>
</dbReference>
<dbReference type="Pfam" id="PF02518">
    <property type="entry name" value="HATPase_c"/>
    <property type="match status" value="1"/>
</dbReference>
<proteinExistence type="predicted"/>
<dbReference type="InterPro" id="IPR005467">
    <property type="entry name" value="His_kinase_dom"/>
</dbReference>
<dbReference type="AlphaFoldDB" id="A0A127VAF6"/>
<keyword evidence="8" id="KW-0472">Membrane</keyword>
<evidence type="ECO:0000259" key="9">
    <source>
        <dbReference type="PROSITE" id="PS50109"/>
    </source>
</evidence>
<name>A0A127VAF6_9SPHI</name>
<sequence length="103" mass="11820">MIPKDFRHLNDTGLWIALLRLLSIILPVYAHRYLMFLIQGQDKDKLFDRFYRVLNDDIVSGFGIGLYLCAEIIDRHQGKIGVESEFGEGSTFWFSLPVAVVSV</sequence>
<dbReference type="GO" id="GO:0004673">
    <property type="term" value="F:protein histidine kinase activity"/>
    <property type="evidence" value="ECO:0007669"/>
    <property type="project" value="UniProtKB-EC"/>
</dbReference>
<evidence type="ECO:0000256" key="1">
    <source>
        <dbReference type="ARBA" id="ARBA00000085"/>
    </source>
</evidence>
<dbReference type="OrthoDB" id="9796457at2"/>
<evidence type="ECO:0000256" key="3">
    <source>
        <dbReference type="ARBA" id="ARBA00022679"/>
    </source>
</evidence>